<sequence>MADTSQKSPSPIPILPCAYSPIPCGTHHKAWTSQPETSSSILSRFKRSSSLWPSTAESRKTSNSNPFSTKQTIFSSLPVELIQHVSTFLSPSSSACLAVTSHFFYAALDGRVWSALAATKDSAELYSLLQLLQKDDPRYFHCARCCRLHRNIHSPKPGPPTSSPGGTSIPPAGADPSQALFTFSPRLPSYPRYSLLHTTIVSLAHRRKPCLHVLACTWSGALPAASLGLGNRGYDHVFYVHAFTPLFHPTGLLLRARHQLTLPVGAAGFSKPDIARIVKELGLAIDIPAAFLVAAIACKLLHGEGVLCKAECLALWRHEWELEYEVKRVGGSGFEIVTWQRFVRDGWEGKRGLKGGGVKERIREWERAREREINVKGQQDAEARFDAVMRY</sequence>
<accession>A0A6A6Q818</accession>
<dbReference type="EMBL" id="MU004202">
    <property type="protein sequence ID" value="KAF2488598.1"/>
    <property type="molecule type" value="Genomic_DNA"/>
</dbReference>
<evidence type="ECO:0000313" key="1">
    <source>
        <dbReference type="EMBL" id="KAF2488598.1"/>
    </source>
</evidence>
<dbReference type="InterPro" id="IPR036047">
    <property type="entry name" value="F-box-like_dom_sf"/>
</dbReference>
<evidence type="ECO:0008006" key="3">
    <source>
        <dbReference type="Google" id="ProtNLM"/>
    </source>
</evidence>
<proteinExistence type="predicted"/>
<gene>
    <name evidence="1" type="ORF">BU16DRAFT_623347</name>
</gene>
<protein>
    <recommendedName>
        <fullName evidence="3">F-box domain-containing protein</fullName>
    </recommendedName>
</protein>
<organism evidence="1 2">
    <name type="scientific">Lophium mytilinum</name>
    <dbReference type="NCBI Taxonomy" id="390894"/>
    <lineage>
        <taxon>Eukaryota</taxon>
        <taxon>Fungi</taxon>
        <taxon>Dikarya</taxon>
        <taxon>Ascomycota</taxon>
        <taxon>Pezizomycotina</taxon>
        <taxon>Dothideomycetes</taxon>
        <taxon>Pleosporomycetidae</taxon>
        <taxon>Mytilinidiales</taxon>
        <taxon>Mytilinidiaceae</taxon>
        <taxon>Lophium</taxon>
    </lineage>
</organism>
<dbReference type="OrthoDB" id="3766406at2759"/>
<evidence type="ECO:0000313" key="2">
    <source>
        <dbReference type="Proteomes" id="UP000799750"/>
    </source>
</evidence>
<name>A0A6A6Q818_9PEZI</name>
<dbReference type="AlphaFoldDB" id="A0A6A6Q818"/>
<reference evidence="1" key="1">
    <citation type="journal article" date="2020" name="Stud. Mycol.">
        <title>101 Dothideomycetes genomes: a test case for predicting lifestyles and emergence of pathogens.</title>
        <authorList>
            <person name="Haridas S."/>
            <person name="Albert R."/>
            <person name="Binder M."/>
            <person name="Bloem J."/>
            <person name="Labutti K."/>
            <person name="Salamov A."/>
            <person name="Andreopoulos B."/>
            <person name="Baker S."/>
            <person name="Barry K."/>
            <person name="Bills G."/>
            <person name="Bluhm B."/>
            <person name="Cannon C."/>
            <person name="Castanera R."/>
            <person name="Culley D."/>
            <person name="Daum C."/>
            <person name="Ezra D."/>
            <person name="Gonzalez J."/>
            <person name="Henrissat B."/>
            <person name="Kuo A."/>
            <person name="Liang C."/>
            <person name="Lipzen A."/>
            <person name="Lutzoni F."/>
            <person name="Magnuson J."/>
            <person name="Mondo S."/>
            <person name="Nolan M."/>
            <person name="Ohm R."/>
            <person name="Pangilinan J."/>
            <person name="Park H.-J."/>
            <person name="Ramirez L."/>
            <person name="Alfaro M."/>
            <person name="Sun H."/>
            <person name="Tritt A."/>
            <person name="Yoshinaga Y."/>
            <person name="Zwiers L.-H."/>
            <person name="Turgeon B."/>
            <person name="Goodwin S."/>
            <person name="Spatafora J."/>
            <person name="Crous P."/>
            <person name="Grigoriev I."/>
        </authorList>
    </citation>
    <scope>NUCLEOTIDE SEQUENCE</scope>
    <source>
        <strain evidence="1">CBS 269.34</strain>
    </source>
</reference>
<dbReference type="SUPFAM" id="SSF81383">
    <property type="entry name" value="F-box domain"/>
    <property type="match status" value="1"/>
</dbReference>
<dbReference type="Proteomes" id="UP000799750">
    <property type="component" value="Unassembled WGS sequence"/>
</dbReference>
<keyword evidence="2" id="KW-1185">Reference proteome</keyword>